<keyword evidence="4 14" id="KW-0963">Cytoplasm</keyword>
<dbReference type="InterPro" id="IPR013815">
    <property type="entry name" value="ATP_grasp_subdomain_1"/>
</dbReference>
<keyword evidence="9 16" id="KW-0460">Magnesium</keyword>
<evidence type="ECO:0000256" key="17">
    <source>
        <dbReference type="PROSITE-ProRule" id="PRU00409"/>
    </source>
</evidence>
<keyword evidence="10 14" id="KW-0133">Cell shape</keyword>
<keyword evidence="13 14" id="KW-0961">Cell wall biogenesis/degradation</keyword>
<dbReference type="GO" id="GO:0008360">
    <property type="term" value="P:regulation of cell shape"/>
    <property type="evidence" value="ECO:0007669"/>
    <property type="project" value="UniProtKB-KW"/>
</dbReference>
<dbReference type="GO" id="GO:0071555">
    <property type="term" value="P:cell wall organization"/>
    <property type="evidence" value="ECO:0007669"/>
    <property type="project" value="UniProtKB-KW"/>
</dbReference>
<dbReference type="PROSITE" id="PS50975">
    <property type="entry name" value="ATP_GRASP"/>
    <property type="match status" value="1"/>
</dbReference>
<dbReference type="FunFam" id="3.30.470.20:FF:000008">
    <property type="entry name" value="D-alanine--D-alanine ligase"/>
    <property type="match status" value="1"/>
</dbReference>
<evidence type="ECO:0000256" key="15">
    <source>
        <dbReference type="PIRSR" id="PIRSR039102-1"/>
    </source>
</evidence>
<feature type="binding site" evidence="16">
    <location>
        <position position="276"/>
    </location>
    <ligand>
        <name>Mg(2+)</name>
        <dbReference type="ChEBI" id="CHEBI:18420"/>
        <label>2</label>
    </ligand>
</feature>
<keyword evidence="6 16" id="KW-0479">Metal-binding</keyword>
<dbReference type="InterPro" id="IPR005905">
    <property type="entry name" value="D_ala_D_ala"/>
</dbReference>
<keyword evidence="20" id="KW-1185">Reference proteome</keyword>
<feature type="active site" evidence="15">
    <location>
        <position position="153"/>
    </location>
</feature>
<keyword evidence="11 14" id="KW-0573">Peptidoglycan synthesis</keyword>
<evidence type="ECO:0000256" key="9">
    <source>
        <dbReference type="ARBA" id="ARBA00022842"/>
    </source>
</evidence>
<dbReference type="Gene3D" id="3.30.470.20">
    <property type="entry name" value="ATP-grasp fold, B domain"/>
    <property type="match status" value="1"/>
</dbReference>
<dbReference type="SUPFAM" id="SSF56059">
    <property type="entry name" value="Glutathione synthetase ATP-binding domain-like"/>
    <property type="match status" value="1"/>
</dbReference>
<dbReference type="PROSITE" id="PS00844">
    <property type="entry name" value="DALA_DALA_LIGASE_2"/>
    <property type="match status" value="1"/>
</dbReference>
<comment type="subcellular location">
    <subcellularLocation>
        <location evidence="2 14">Cytoplasm</location>
    </subcellularLocation>
</comment>
<comment type="catalytic activity">
    <reaction evidence="14">
        <text>2 D-alanine + ATP = D-alanyl-D-alanine + ADP + phosphate + H(+)</text>
        <dbReference type="Rhea" id="RHEA:11224"/>
        <dbReference type="ChEBI" id="CHEBI:15378"/>
        <dbReference type="ChEBI" id="CHEBI:30616"/>
        <dbReference type="ChEBI" id="CHEBI:43474"/>
        <dbReference type="ChEBI" id="CHEBI:57416"/>
        <dbReference type="ChEBI" id="CHEBI:57822"/>
        <dbReference type="ChEBI" id="CHEBI:456216"/>
        <dbReference type="EC" id="6.3.2.4"/>
    </reaction>
</comment>
<evidence type="ECO:0000256" key="5">
    <source>
        <dbReference type="ARBA" id="ARBA00022598"/>
    </source>
</evidence>
<dbReference type="Gene3D" id="3.40.50.20">
    <property type="match status" value="1"/>
</dbReference>
<dbReference type="InterPro" id="IPR011095">
    <property type="entry name" value="Dala_Dala_lig_C"/>
</dbReference>
<evidence type="ECO:0000256" key="13">
    <source>
        <dbReference type="ARBA" id="ARBA00023316"/>
    </source>
</evidence>
<dbReference type="EMBL" id="SDPW01000001">
    <property type="protein sequence ID" value="RXZ53800.1"/>
    <property type="molecule type" value="Genomic_DNA"/>
</dbReference>
<feature type="active site" evidence="15">
    <location>
        <position position="22"/>
    </location>
</feature>
<dbReference type="GO" id="GO:0005524">
    <property type="term" value="F:ATP binding"/>
    <property type="evidence" value="ECO:0007669"/>
    <property type="project" value="UniProtKB-UniRule"/>
</dbReference>
<dbReference type="GO" id="GO:0046872">
    <property type="term" value="F:metal ion binding"/>
    <property type="evidence" value="ECO:0007669"/>
    <property type="project" value="UniProtKB-KW"/>
</dbReference>
<protein>
    <recommendedName>
        <fullName evidence="14">D-alanine--D-alanine ligase</fullName>
        <ecNumber evidence="14">6.3.2.4</ecNumber>
    </recommendedName>
    <alternativeName>
        <fullName evidence="14">D-Ala-D-Ala ligase</fullName>
    </alternativeName>
    <alternativeName>
        <fullName evidence="14">D-alanylalanine synthetase</fullName>
    </alternativeName>
</protein>
<organism evidence="19 20">
    <name type="scientific">Senegalimassilia faecalis</name>
    <dbReference type="NCBI Taxonomy" id="2509433"/>
    <lineage>
        <taxon>Bacteria</taxon>
        <taxon>Bacillati</taxon>
        <taxon>Actinomycetota</taxon>
        <taxon>Coriobacteriia</taxon>
        <taxon>Coriobacteriales</taxon>
        <taxon>Coriobacteriaceae</taxon>
        <taxon>Senegalimassilia</taxon>
    </lineage>
</organism>
<dbReference type="PANTHER" id="PTHR23132">
    <property type="entry name" value="D-ALANINE--D-ALANINE LIGASE"/>
    <property type="match status" value="1"/>
</dbReference>
<sequence>MSSNIDPRSCRVALLCGGKSNEREISLASGEGAREALETAGFPVEMIDPADKGDLKRLIDEPFDVAFLCLHGKYGEDGTMQGFLDLIDLPYTCSGVWSSALAMDKAKAKVFYERENIPTPPSMTVMKGQQVDAQAVIDAMGEKVVVKPGTEGSAIGVFIVEGAEAIEEALAKAFKIDNEVLIERYIKGREYTIAVVGNQNPEALPIIEIVPKSDFYDFESKYAVGGSQHICPADLPEDIAARMRQEAVKAHKALSCSGTSRSDFILEDNGTCWVLETNTIPGMTKTSLLPDAARAAGMSFPELCTKLIECALEKKL</sequence>
<dbReference type="GO" id="GO:0009252">
    <property type="term" value="P:peptidoglycan biosynthetic process"/>
    <property type="evidence" value="ECO:0007669"/>
    <property type="project" value="UniProtKB-UniRule"/>
</dbReference>
<evidence type="ECO:0000256" key="14">
    <source>
        <dbReference type="HAMAP-Rule" id="MF_00047"/>
    </source>
</evidence>
<evidence type="ECO:0000313" key="19">
    <source>
        <dbReference type="EMBL" id="RXZ53800.1"/>
    </source>
</evidence>
<dbReference type="NCBIfam" id="TIGR01205">
    <property type="entry name" value="D_ala_D_alaTIGR"/>
    <property type="match status" value="1"/>
</dbReference>
<evidence type="ECO:0000256" key="2">
    <source>
        <dbReference type="ARBA" id="ARBA00004496"/>
    </source>
</evidence>
<keyword evidence="5 14" id="KW-0436">Ligase</keyword>
<dbReference type="EC" id="6.3.2.4" evidence="14"/>
<dbReference type="InterPro" id="IPR016185">
    <property type="entry name" value="PreATP-grasp_dom_sf"/>
</dbReference>
<proteinExistence type="inferred from homology"/>
<evidence type="ECO:0000313" key="20">
    <source>
        <dbReference type="Proteomes" id="UP000293345"/>
    </source>
</evidence>
<dbReference type="Pfam" id="PF07478">
    <property type="entry name" value="Dala_Dala_lig_C"/>
    <property type="match status" value="1"/>
</dbReference>
<comment type="caution">
    <text evidence="19">The sequence shown here is derived from an EMBL/GenBank/DDBJ whole genome shotgun (WGS) entry which is preliminary data.</text>
</comment>
<gene>
    <name evidence="14" type="primary">ddl</name>
    <name evidence="19" type="ORF">ET524_04345</name>
</gene>
<evidence type="ECO:0000256" key="8">
    <source>
        <dbReference type="ARBA" id="ARBA00022840"/>
    </source>
</evidence>
<evidence type="ECO:0000256" key="6">
    <source>
        <dbReference type="ARBA" id="ARBA00022723"/>
    </source>
</evidence>
<dbReference type="PIRSF" id="PIRSF039102">
    <property type="entry name" value="Ddl/VanB"/>
    <property type="match status" value="1"/>
</dbReference>
<comment type="cofactor">
    <cofactor evidence="16">
        <name>Mg(2+)</name>
        <dbReference type="ChEBI" id="CHEBI:18420"/>
    </cofactor>
    <cofactor evidence="16">
        <name>Mn(2+)</name>
        <dbReference type="ChEBI" id="CHEBI:29035"/>
    </cofactor>
    <text evidence="16">Binds 2 magnesium or manganese ions per subunit.</text>
</comment>
<comment type="function">
    <text evidence="14">Cell wall formation.</text>
</comment>
<evidence type="ECO:0000256" key="11">
    <source>
        <dbReference type="ARBA" id="ARBA00022984"/>
    </source>
</evidence>
<dbReference type="Pfam" id="PF01820">
    <property type="entry name" value="Dala_Dala_lig_N"/>
    <property type="match status" value="1"/>
</dbReference>
<evidence type="ECO:0000256" key="7">
    <source>
        <dbReference type="ARBA" id="ARBA00022741"/>
    </source>
</evidence>
<dbReference type="NCBIfam" id="NF002378">
    <property type="entry name" value="PRK01372.1"/>
    <property type="match status" value="1"/>
</dbReference>
<evidence type="ECO:0000256" key="1">
    <source>
        <dbReference type="ARBA" id="ARBA00001936"/>
    </source>
</evidence>
<dbReference type="Proteomes" id="UP000293345">
    <property type="component" value="Unassembled WGS sequence"/>
</dbReference>
<dbReference type="InterPro" id="IPR000291">
    <property type="entry name" value="D-Ala_lig_Van_CS"/>
</dbReference>
<comment type="similarity">
    <text evidence="3 14">Belongs to the D-alanine--D-alanine ligase family.</text>
</comment>
<accession>A0A4Q2K0J7</accession>
<dbReference type="SUPFAM" id="SSF52440">
    <property type="entry name" value="PreATP-grasp domain"/>
    <property type="match status" value="1"/>
</dbReference>
<dbReference type="GO" id="GO:0005737">
    <property type="term" value="C:cytoplasm"/>
    <property type="evidence" value="ECO:0007669"/>
    <property type="project" value="UniProtKB-SubCell"/>
</dbReference>
<dbReference type="Gene3D" id="3.30.1490.20">
    <property type="entry name" value="ATP-grasp fold, A domain"/>
    <property type="match status" value="1"/>
</dbReference>
<dbReference type="RefSeq" id="WP_129423539.1">
    <property type="nucleotide sequence ID" value="NZ_SDPW01000001.1"/>
</dbReference>
<evidence type="ECO:0000256" key="10">
    <source>
        <dbReference type="ARBA" id="ARBA00022960"/>
    </source>
</evidence>
<dbReference type="UniPathway" id="UPA00219"/>
<keyword evidence="12 16" id="KW-0464">Manganese</keyword>
<dbReference type="HAMAP" id="MF_00047">
    <property type="entry name" value="Dala_Dala_lig"/>
    <property type="match status" value="1"/>
</dbReference>
<dbReference type="PROSITE" id="PS00843">
    <property type="entry name" value="DALA_DALA_LIGASE_1"/>
    <property type="match status" value="1"/>
</dbReference>
<feature type="binding site" evidence="16">
    <location>
        <position position="276"/>
    </location>
    <ligand>
        <name>Mg(2+)</name>
        <dbReference type="ChEBI" id="CHEBI:18420"/>
        <label>1</label>
    </ligand>
</feature>
<reference evidence="19 20" key="1">
    <citation type="submission" date="2019-01" db="EMBL/GenBank/DDBJ databases">
        <title>Senegalimassilia sp. nov. KGMB04484 isolated human feces.</title>
        <authorList>
            <person name="Han K.-I."/>
            <person name="Kim J.-S."/>
            <person name="Lee K.C."/>
            <person name="Suh M.K."/>
            <person name="Eom M.K."/>
            <person name="Lee J.H."/>
            <person name="Park S.-H."/>
            <person name="Kang S.W."/>
            <person name="Park J.-E."/>
            <person name="Oh B.S."/>
            <person name="Yu S.Y."/>
            <person name="Choi S.-H."/>
            <person name="Lee D.H."/>
            <person name="Yoon H."/>
            <person name="Kim B.-Y."/>
            <person name="Lee J.H."/>
            <person name="Lee J.-S."/>
        </authorList>
    </citation>
    <scope>NUCLEOTIDE SEQUENCE [LARGE SCALE GENOMIC DNA]</scope>
    <source>
        <strain evidence="19 20">KGMB04484</strain>
    </source>
</reference>
<comment type="pathway">
    <text evidence="14">Cell wall biogenesis; peptidoglycan biosynthesis.</text>
</comment>
<name>A0A4Q2K0J7_9ACTN</name>
<keyword evidence="8 17" id="KW-0067">ATP-binding</keyword>
<feature type="binding site" evidence="16">
    <location>
        <position position="263"/>
    </location>
    <ligand>
        <name>Mg(2+)</name>
        <dbReference type="ChEBI" id="CHEBI:18420"/>
        <label>1</label>
    </ligand>
</feature>
<dbReference type="AlphaFoldDB" id="A0A4Q2K0J7"/>
<keyword evidence="7 17" id="KW-0547">Nucleotide-binding</keyword>
<dbReference type="InterPro" id="IPR011127">
    <property type="entry name" value="Dala_Dala_lig_N"/>
</dbReference>
<evidence type="ECO:0000256" key="3">
    <source>
        <dbReference type="ARBA" id="ARBA00010871"/>
    </source>
</evidence>
<dbReference type="GO" id="GO:0008716">
    <property type="term" value="F:D-alanine-D-alanine ligase activity"/>
    <property type="evidence" value="ECO:0007669"/>
    <property type="project" value="UniProtKB-UniRule"/>
</dbReference>
<evidence type="ECO:0000256" key="4">
    <source>
        <dbReference type="ARBA" id="ARBA00022490"/>
    </source>
</evidence>
<evidence type="ECO:0000256" key="12">
    <source>
        <dbReference type="ARBA" id="ARBA00023211"/>
    </source>
</evidence>
<evidence type="ECO:0000256" key="16">
    <source>
        <dbReference type="PIRSR" id="PIRSR039102-3"/>
    </source>
</evidence>
<evidence type="ECO:0000259" key="18">
    <source>
        <dbReference type="PROSITE" id="PS50975"/>
    </source>
</evidence>
<dbReference type="PANTHER" id="PTHR23132:SF23">
    <property type="entry name" value="D-ALANINE--D-ALANINE LIGASE B"/>
    <property type="match status" value="1"/>
</dbReference>
<feature type="binding site" evidence="16">
    <location>
        <position position="278"/>
    </location>
    <ligand>
        <name>Mg(2+)</name>
        <dbReference type="ChEBI" id="CHEBI:18420"/>
        <label>2</label>
    </ligand>
</feature>
<dbReference type="InterPro" id="IPR011761">
    <property type="entry name" value="ATP-grasp"/>
</dbReference>
<feature type="active site" evidence="15">
    <location>
        <position position="287"/>
    </location>
</feature>
<comment type="cofactor">
    <cofactor evidence="1">
        <name>Mn(2+)</name>
        <dbReference type="ChEBI" id="CHEBI:29035"/>
    </cofactor>
</comment>
<dbReference type="OrthoDB" id="9813261at2"/>
<feature type="domain" description="ATP-grasp" evidence="18">
    <location>
        <begin position="109"/>
        <end position="309"/>
    </location>
</feature>